<sequence length="344" mass="38404">MSRTSGYSRVVWESLIGFWRVWVIHLGRRYGLISALSKAHGPLGGDELARSLNLNPQAVNAWLESAYTLKIVGKTSGGYTLPKPLITLLVDDGDPKFMGGLVSYYALRSLDFDAFDALFSGGMRSETHSPHLGEAFIEGTRWDHTVFLKIVLPKIPTLRRTLKAGCRVLDLGCGSGGWIAKVAPNFPNSYFLGVDPDEHSMQEAREKCRLIPNAEFMIGRAEHLDFKEEFDLIYLGEVLYIIGDRQGVINACYDALKPKGYVVVCEAVCDPGRNTWKDENTLVRGALLDYMAQGGRTLGRREISRLLTGAGFTQPREHNMHGGLWFFVSRKTRSKNVWTSAHHP</sequence>
<feature type="domain" description="Methyltransferase" evidence="1">
    <location>
        <begin position="163"/>
        <end position="284"/>
    </location>
</feature>
<dbReference type="Gene3D" id="3.40.50.150">
    <property type="entry name" value="Vaccinia Virus protein VP39"/>
    <property type="match status" value="1"/>
</dbReference>
<evidence type="ECO:0000313" key="2">
    <source>
        <dbReference type="EMBL" id="PSN88849.1"/>
    </source>
</evidence>
<dbReference type="SUPFAM" id="SSF46785">
    <property type="entry name" value="Winged helix' DNA-binding domain"/>
    <property type="match status" value="1"/>
</dbReference>
<reference evidence="2 3" key="1">
    <citation type="submission" date="2017-04" db="EMBL/GenBank/DDBJ databases">
        <title>Novel microbial lineages endemic to geothermal iron-oxide mats fill important gaps in the evolutionary history of Archaea.</title>
        <authorList>
            <person name="Jay Z.J."/>
            <person name="Beam J.P."/>
            <person name="Dlakic M."/>
            <person name="Rusch D.B."/>
            <person name="Kozubal M.A."/>
            <person name="Inskeep W.P."/>
        </authorList>
    </citation>
    <scope>NUCLEOTIDE SEQUENCE [LARGE SCALE GENOMIC DNA]</scope>
    <source>
        <strain evidence="2">OSP_D</strain>
    </source>
</reference>
<gene>
    <name evidence="2" type="ORF">B9Q03_08955</name>
</gene>
<dbReference type="PANTHER" id="PTHR45128">
    <property type="entry name" value="METHYLTRANSFERASE TYPE 11"/>
    <property type="match status" value="1"/>
</dbReference>
<protein>
    <recommendedName>
        <fullName evidence="1">Methyltransferase domain-containing protein</fullName>
    </recommendedName>
</protein>
<dbReference type="InterPro" id="IPR029063">
    <property type="entry name" value="SAM-dependent_MTases_sf"/>
</dbReference>
<dbReference type="Pfam" id="PF13847">
    <property type="entry name" value="Methyltransf_31"/>
    <property type="match status" value="1"/>
</dbReference>
<dbReference type="InterPro" id="IPR036388">
    <property type="entry name" value="WH-like_DNA-bd_sf"/>
</dbReference>
<dbReference type="SUPFAM" id="SSF53335">
    <property type="entry name" value="S-adenosyl-L-methionine-dependent methyltransferases"/>
    <property type="match status" value="1"/>
</dbReference>
<dbReference type="InterPro" id="IPR025714">
    <property type="entry name" value="Methyltranfer_dom"/>
</dbReference>
<dbReference type="Gene3D" id="1.10.10.10">
    <property type="entry name" value="Winged helix-like DNA-binding domain superfamily/Winged helix DNA-binding domain"/>
    <property type="match status" value="1"/>
</dbReference>
<name>A0A2R6AR37_9ARCH</name>
<evidence type="ECO:0000313" key="3">
    <source>
        <dbReference type="Proteomes" id="UP000240322"/>
    </source>
</evidence>
<evidence type="ECO:0000259" key="1">
    <source>
        <dbReference type="Pfam" id="PF13847"/>
    </source>
</evidence>
<dbReference type="CDD" id="cd02440">
    <property type="entry name" value="AdoMet_MTases"/>
    <property type="match status" value="1"/>
</dbReference>
<dbReference type="InterPro" id="IPR053173">
    <property type="entry name" value="SAM-binding_MTase"/>
</dbReference>
<organism evidence="2 3">
    <name type="scientific">Candidatus Marsarchaeota G2 archaeon OSP_D</name>
    <dbReference type="NCBI Taxonomy" id="1978157"/>
    <lineage>
        <taxon>Archaea</taxon>
        <taxon>Candidatus Marsarchaeota</taxon>
        <taxon>Candidatus Marsarchaeota group 2</taxon>
    </lineage>
</organism>
<dbReference type="Proteomes" id="UP000240322">
    <property type="component" value="Unassembled WGS sequence"/>
</dbReference>
<dbReference type="InterPro" id="IPR036390">
    <property type="entry name" value="WH_DNA-bd_sf"/>
</dbReference>
<dbReference type="AlphaFoldDB" id="A0A2R6AR37"/>
<comment type="caution">
    <text evidence="2">The sequence shown here is derived from an EMBL/GenBank/DDBJ whole genome shotgun (WGS) entry which is preliminary data.</text>
</comment>
<dbReference type="EMBL" id="NEXE01000110">
    <property type="protein sequence ID" value="PSN88849.1"/>
    <property type="molecule type" value="Genomic_DNA"/>
</dbReference>
<proteinExistence type="predicted"/>
<accession>A0A2R6AR37</accession>